<dbReference type="EMBL" id="JQSG02000001">
    <property type="protein sequence ID" value="OBS10538.1"/>
    <property type="molecule type" value="Genomic_DNA"/>
</dbReference>
<proteinExistence type="predicted"/>
<dbReference type="Proteomes" id="UP000029273">
    <property type="component" value="Unassembled WGS sequence"/>
</dbReference>
<dbReference type="Gene3D" id="3.40.50.1240">
    <property type="entry name" value="Phosphoglycerate mutase-like"/>
    <property type="match status" value="1"/>
</dbReference>
<reference evidence="3 4" key="1">
    <citation type="journal article" date="2014" name="Genome Announc.">
        <title>Draft Genome Sequence of the Iron-Oxidizing, Acidophilic, and Halotolerant 'Thiobacillus prosperus' Type Strain DSM 5130.</title>
        <authorList>
            <person name="Ossandon F.J."/>
            <person name="Cardenas J.P."/>
            <person name="Corbett M."/>
            <person name="Quatrini R."/>
            <person name="Holmes D.S."/>
            <person name="Watkin E."/>
        </authorList>
    </citation>
    <scope>NUCLEOTIDE SEQUENCE [LARGE SCALE GENOMIC DNA]</scope>
    <source>
        <strain evidence="3 4">DSM 5130</strain>
    </source>
</reference>
<evidence type="ECO:0000313" key="3">
    <source>
        <dbReference type="EMBL" id="OBS10538.1"/>
    </source>
</evidence>
<feature type="active site" description="Tele-phosphohistidine intermediate" evidence="1">
    <location>
        <position position="6"/>
    </location>
</feature>
<dbReference type="Pfam" id="PF00300">
    <property type="entry name" value="His_Phos_1"/>
    <property type="match status" value="1"/>
</dbReference>
<evidence type="ECO:0008006" key="5">
    <source>
        <dbReference type="Google" id="ProtNLM"/>
    </source>
</evidence>
<comment type="caution">
    <text evidence="3">The sequence shown here is derived from an EMBL/GenBank/DDBJ whole genome shotgun (WGS) entry which is preliminary data.</text>
</comment>
<dbReference type="AlphaFoldDB" id="A0A1A6C7J4"/>
<dbReference type="SMART" id="SM00855">
    <property type="entry name" value="PGAM"/>
    <property type="match status" value="1"/>
</dbReference>
<dbReference type="PIRSF" id="PIRSF000709">
    <property type="entry name" value="6PFK_2-Ptase"/>
    <property type="match status" value="1"/>
</dbReference>
<evidence type="ECO:0000313" key="4">
    <source>
        <dbReference type="Proteomes" id="UP000029273"/>
    </source>
</evidence>
<dbReference type="CDD" id="cd07067">
    <property type="entry name" value="HP_PGM_like"/>
    <property type="match status" value="1"/>
</dbReference>
<evidence type="ECO:0000256" key="1">
    <source>
        <dbReference type="PIRSR" id="PIRSR613078-1"/>
    </source>
</evidence>
<name>A0A1A6C7J4_9GAMM</name>
<dbReference type="SUPFAM" id="SSF53254">
    <property type="entry name" value="Phosphoglycerate mutase-like"/>
    <property type="match status" value="1"/>
</dbReference>
<keyword evidence="4" id="KW-1185">Reference proteome</keyword>
<dbReference type="PANTHER" id="PTHR48100:SF62">
    <property type="entry name" value="GLUCOSYL-3-PHOSPHOGLYCERATE PHOSPHATASE"/>
    <property type="match status" value="1"/>
</dbReference>
<dbReference type="InterPro" id="IPR001345">
    <property type="entry name" value="PG/BPGM_mutase_AS"/>
</dbReference>
<dbReference type="PROSITE" id="PS00175">
    <property type="entry name" value="PG_MUTASE"/>
    <property type="match status" value="1"/>
</dbReference>
<feature type="binding site" evidence="2">
    <location>
        <begin position="79"/>
        <end position="82"/>
    </location>
    <ligand>
        <name>substrate</name>
    </ligand>
</feature>
<dbReference type="PANTHER" id="PTHR48100">
    <property type="entry name" value="BROAD-SPECIFICITY PHOSPHATASE YOR283W-RELATED"/>
    <property type="match status" value="1"/>
</dbReference>
<feature type="active site" description="Proton donor/acceptor" evidence="1">
    <location>
        <position position="79"/>
    </location>
</feature>
<evidence type="ECO:0000256" key="2">
    <source>
        <dbReference type="PIRSR" id="PIRSR613078-2"/>
    </source>
</evidence>
<dbReference type="InterPro" id="IPR029033">
    <property type="entry name" value="His_PPase_superfam"/>
</dbReference>
<feature type="binding site" evidence="2">
    <location>
        <position position="55"/>
    </location>
    <ligand>
        <name>substrate</name>
    </ligand>
</feature>
<gene>
    <name evidence="3" type="ORF">Thpro_020254</name>
</gene>
<dbReference type="InterPro" id="IPR013078">
    <property type="entry name" value="His_Pase_superF_clade-1"/>
</dbReference>
<dbReference type="GO" id="GO:0016791">
    <property type="term" value="F:phosphatase activity"/>
    <property type="evidence" value="ECO:0007669"/>
    <property type="project" value="TreeGrafter"/>
</dbReference>
<sequence>MLLVRHGQTEWNRDGRYQGRSDTVLSPLGHEQAHALGTRLEDSGARALISSPLRRARDTAAPIARRLGLELAVDERLCELSYGEWEGLTQIEVKARWPEALRNWKRQPDAHPPAGGEPLPLAAERVRQCLNDIATALPAPVIVVTHAGVIRIARLLAEQAALGAFRQIAIGNSELCALDWPPRRP</sequence>
<protein>
    <recommendedName>
        <fullName evidence="5">Phosphoglycerate mutase</fullName>
    </recommendedName>
</protein>
<dbReference type="GO" id="GO:0005737">
    <property type="term" value="C:cytoplasm"/>
    <property type="evidence" value="ECO:0007669"/>
    <property type="project" value="TreeGrafter"/>
</dbReference>
<feature type="binding site" evidence="2">
    <location>
        <begin position="5"/>
        <end position="12"/>
    </location>
    <ligand>
        <name>substrate</name>
    </ligand>
</feature>
<dbReference type="InterPro" id="IPR050275">
    <property type="entry name" value="PGM_Phosphatase"/>
</dbReference>
<organism evidence="3 4">
    <name type="scientific">Acidihalobacter prosperus</name>
    <dbReference type="NCBI Taxonomy" id="160660"/>
    <lineage>
        <taxon>Bacteria</taxon>
        <taxon>Pseudomonadati</taxon>
        <taxon>Pseudomonadota</taxon>
        <taxon>Gammaproteobacteria</taxon>
        <taxon>Chromatiales</taxon>
        <taxon>Ectothiorhodospiraceae</taxon>
        <taxon>Acidihalobacter</taxon>
    </lineage>
</organism>
<accession>A0A1A6C7J4</accession>